<gene>
    <name evidence="2" type="ORF">O6P43_018727</name>
</gene>
<dbReference type="InterPro" id="IPR038796">
    <property type="entry name" value="At1g76070-like"/>
</dbReference>
<dbReference type="AlphaFoldDB" id="A0AAD7LHF9"/>
<evidence type="ECO:0000256" key="1">
    <source>
        <dbReference type="SAM" id="MobiDB-lite"/>
    </source>
</evidence>
<evidence type="ECO:0000313" key="3">
    <source>
        <dbReference type="Proteomes" id="UP001163823"/>
    </source>
</evidence>
<accession>A0AAD7LHF9</accession>
<organism evidence="2 3">
    <name type="scientific">Quillaja saponaria</name>
    <name type="common">Soap bark tree</name>
    <dbReference type="NCBI Taxonomy" id="32244"/>
    <lineage>
        <taxon>Eukaryota</taxon>
        <taxon>Viridiplantae</taxon>
        <taxon>Streptophyta</taxon>
        <taxon>Embryophyta</taxon>
        <taxon>Tracheophyta</taxon>
        <taxon>Spermatophyta</taxon>
        <taxon>Magnoliopsida</taxon>
        <taxon>eudicotyledons</taxon>
        <taxon>Gunneridae</taxon>
        <taxon>Pentapetalae</taxon>
        <taxon>rosids</taxon>
        <taxon>fabids</taxon>
        <taxon>Fabales</taxon>
        <taxon>Quillajaceae</taxon>
        <taxon>Quillaja</taxon>
    </lineage>
</organism>
<dbReference type="EMBL" id="JARAOO010000008">
    <property type="protein sequence ID" value="KAJ7957917.1"/>
    <property type="molecule type" value="Genomic_DNA"/>
</dbReference>
<protein>
    <submittedName>
        <fullName evidence="2">Syringolide-induced protein 14-1-1</fullName>
    </submittedName>
</protein>
<dbReference type="KEGG" id="qsa:O6P43_018727"/>
<dbReference type="PANTHER" id="PTHR34779">
    <property type="entry name" value="OS09G0542900 PROTEIN"/>
    <property type="match status" value="1"/>
</dbReference>
<evidence type="ECO:0000313" key="2">
    <source>
        <dbReference type="EMBL" id="KAJ7957917.1"/>
    </source>
</evidence>
<proteinExistence type="predicted"/>
<dbReference type="Proteomes" id="UP001163823">
    <property type="component" value="Chromosome 8"/>
</dbReference>
<comment type="caution">
    <text evidence="2">The sequence shown here is derived from an EMBL/GenBank/DDBJ whole genome shotgun (WGS) entry which is preliminary data.</text>
</comment>
<feature type="compositionally biased region" description="Basic and acidic residues" evidence="1">
    <location>
        <begin position="121"/>
        <end position="143"/>
    </location>
</feature>
<feature type="region of interest" description="Disordered" evidence="1">
    <location>
        <begin position="98"/>
        <end position="144"/>
    </location>
</feature>
<reference evidence="2" key="1">
    <citation type="journal article" date="2023" name="Science">
        <title>Elucidation of the pathway for biosynthesis of saponin adjuvants from the soapbark tree.</title>
        <authorList>
            <person name="Reed J."/>
            <person name="Orme A."/>
            <person name="El-Demerdash A."/>
            <person name="Owen C."/>
            <person name="Martin L.B.B."/>
            <person name="Misra R.C."/>
            <person name="Kikuchi S."/>
            <person name="Rejzek M."/>
            <person name="Martin A.C."/>
            <person name="Harkess A."/>
            <person name="Leebens-Mack J."/>
            <person name="Louveau T."/>
            <person name="Stephenson M.J."/>
            <person name="Osbourn A."/>
        </authorList>
    </citation>
    <scope>NUCLEOTIDE SEQUENCE</scope>
    <source>
        <strain evidence="2">S10</strain>
    </source>
</reference>
<keyword evidence="3" id="KW-1185">Reference proteome</keyword>
<dbReference type="PANTHER" id="PTHR34779:SF1">
    <property type="entry name" value="OS09G0542900 PROTEIN"/>
    <property type="match status" value="1"/>
</dbReference>
<feature type="region of interest" description="Disordered" evidence="1">
    <location>
        <begin position="21"/>
        <end position="50"/>
    </location>
</feature>
<sequence>MNKIFKFLPKAAPGGLAFQNHPFSPGRDHNTARLKNHGNKGFSGPMIPMIPSEARRKSKNGSFETQEPTSPKISCMGQIKHKKNKKKINKTKNFSLPKYMKPQTKSSPKEVKKQASSFLKKFSDEKSARRKSDASADHHKPAVCDRVPNLGQMRRFASGRDTFANFDWTVSAPVTPEEFDQPSYDWDDDREESDQEEEEVMIPFSAPILLGGGEVPLQPRKEINLWKRRTMVPPRPLELRHG</sequence>
<name>A0AAD7LHF9_QUISA</name>